<dbReference type="OrthoDB" id="6718688at2759"/>
<evidence type="ECO:0000313" key="2">
    <source>
        <dbReference type="EMBL" id="KAF7263288.1"/>
    </source>
</evidence>
<reference evidence="2" key="1">
    <citation type="submission" date="2020-08" db="EMBL/GenBank/DDBJ databases">
        <title>Genome sequencing and assembly of the red palm weevil Rhynchophorus ferrugineus.</title>
        <authorList>
            <person name="Dias G.B."/>
            <person name="Bergman C.M."/>
            <person name="Manee M."/>
        </authorList>
    </citation>
    <scope>NUCLEOTIDE SEQUENCE</scope>
    <source>
        <strain evidence="2">AA-2017</strain>
        <tissue evidence="2">Whole larva</tissue>
    </source>
</reference>
<keyword evidence="3" id="KW-1185">Reference proteome</keyword>
<dbReference type="EMBL" id="JAACXV010022480">
    <property type="protein sequence ID" value="KAF7263288.1"/>
    <property type="molecule type" value="Genomic_DNA"/>
</dbReference>
<protein>
    <submittedName>
        <fullName evidence="2">Uncharacterized protein</fullName>
    </submittedName>
</protein>
<feature type="signal peptide" evidence="1">
    <location>
        <begin position="1"/>
        <end position="19"/>
    </location>
</feature>
<gene>
    <name evidence="2" type="ORF">GWI33_003134</name>
</gene>
<keyword evidence="1" id="KW-0732">Signal</keyword>
<evidence type="ECO:0000313" key="3">
    <source>
        <dbReference type="Proteomes" id="UP000625711"/>
    </source>
</evidence>
<feature type="chain" id="PRO_5033045589" evidence="1">
    <location>
        <begin position="20"/>
        <end position="286"/>
    </location>
</feature>
<name>A0A834HK90_RHYFE</name>
<dbReference type="Proteomes" id="UP000625711">
    <property type="component" value="Unassembled WGS sequence"/>
</dbReference>
<evidence type="ECO:0000256" key="1">
    <source>
        <dbReference type="SAM" id="SignalP"/>
    </source>
</evidence>
<dbReference type="AlphaFoldDB" id="A0A834HK90"/>
<organism evidence="2 3">
    <name type="scientific">Rhynchophorus ferrugineus</name>
    <name type="common">Red palm weevil</name>
    <name type="synonym">Curculio ferrugineus</name>
    <dbReference type="NCBI Taxonomy" id="354439"/>
    <lineage>
        <taxon>Eukaryota</taxon>
        <taxon>Metazoa</taxon>
        <taxon>Ecdysozoa</taxon>
        <taxon>Arthropoda</taxon>
        <taxon>Hexapoda</taxon>
        <taxon>Insecta</taxon>
        <taxon>Pterygota</taxon>
        <taxon>Neoptera</taxon>
        <taxon>Endopterygota</taxon>
        <taxon>Coleoptera</taxon>
        <taxon>Polyphaga</taxon>
        <taxon>Cucujiformia</taxon>
        <taxon>Curculionidae</taxon>
        <taxon>Dryophthorinae</taxon>
        <taxon>Rhynchophorus</taxon>
    </lineage>
</organism>
<comment type="caution">
    <text evidence="2">The sequence shown here is derived from an EMBL/GenBank/DDBJ whole genome shotgun (WGS) entry which is preliminary data.</text>
</comment>
<sequence>MELLLHMILYLTIYQGVTGLNEYAENNATTVTPPSNQHDYIVSLNSTISEDAVPKYLIDAMYSDPNFKNASKDILDFFKFNTSTLNDTLDILQALNLSSDVIFSINALNYTLNVTQTSFNTFYENLRINLISQASIMKQALTALQIDTVAFSEALAYGDAFEEFAKGNFSKDNIKNTVEILNITTDRLFEEIRSFFYDKLMLKEDLVGLLRDLLINETQALTIWQKRQVYWTALDVYNTPTFKAVLDKATTEIYSRQILGVLVKFQEVFLSVNKVSYDFLKPYLEL</sequence>
<feature type="non-terminal residue" evidence="2">
    <location>
        <position position="286"/>
    </location>
</feature>
<accession>A0A834HK90</accession>
<proteinExistence type="predicted"/>